<feature type="region of interest" description="Disordered" evidence="1">
    <location>
        <begin position="24"/>
        <end position="49"/>
    </location>
</feature>
<reference evidence="3 4" key="1">
    <citation type="submission" date="2019-03" db="EMBL/GenBank/DDBJ databases">
        <title>Dyadobacter AR-3-6 sp. nov., isolated from arctic soil.</title>
        <authorList>
            <person name="Chaudhary D.K."/>
        </authorList>
    </citation>
    <scope>NUCLEOTIDE SEQUENCE [LARGE SCALE GENOMIC DNA]</scope>
    <source>
        <strain evidence="3 4">AR-3-6</strain>
    </source>
</reference>
<dbReference type="RefSeq" id="WP_131960385.1">
    <property type="nucleotide sequence ID" value="NZ_SMFL01000009.1"/>
</dbReference>
<evidence type="ECO:0000313" key="4">
    <source>
        <dbReference type="Proteomes" id="UP000294850"/>
    </source>
</evidence>
<feature type="chain" id="PRO_5020702148" description="Periplasmic heavy metal sensor" evidence="2">
    <location>
        <begin position="27"/>
        <end position="134"/>
    </location>
</feature>
<evidence type="ECO:0000313" key="3">
    <source>
        <dbReference type="EMBL" id="TDE12317.1"/>
    </source>
</evidence>
<dbReference type="EMBL" id="SMFL01000009">
    <property type="protein sequence ID" value="TDE12317.1"/>
    <property type="molecule type" value="Genomic_DNA"/>
</dbReference>
<evidence type="ECO:0008006" key="5">
    <source>
        <dbReference type="Google" id="ProtNLM"/>
    </source>
</evidence>
<dbReference type="OrthoDB" id="961944at2"/>
<comment type="caution">
    <text evidence="3">The sequence shown here is derived from an EMBL/GenBank/DDBJ whole genome shotgun (WGS) entry which is preliminary data.</text>
</comment>
<accession>A0A4R5DGI1</accession>
<gene>
    <name evidence="3" type="ORF">E0F88_21675</name>
</gene>
<feature type="signal peptide" evidence="2">
    <location>
        <begin position="1"/>
        <end position="26"/>
    </location>
</feature>
<proteinExistence type="predicted"/>
<sequence length="134" mass="15730">MKKLLMMSLLLSGLLFTGCATSNSSANNDDSFRDEQPVANSKLNNRRLEKNLGRFNDELNLTKRQQKQLKKIDKRYARLDRKLSRNENAKRRDHRELDSQKREEILEVLTGEQQQKLEAMVKKGRFSFDQLFGK</sequence>
<organism evidence="3 4">
    <name type="scientific">Dyadobacter psychrotolerans</name>
    <dbReference type="NCBI Taxonomy" id="2541721"/>
    <lineage>
        <taxon>Bacteria</taxon>
        <taxon>Pseudomonadati</taxon>
        <taxon>Bacteroidota</taxon>
        <taxon>Cytophagia</taxon>
        <taxon>Cytophagales</taxon>
        <taxon>Spirosomataceae</taxon>
        <taxon>Dyadobacter</taxon>
    </lineage>
</organism>
<evidence type="ECO:0000256" key="2">
    <source>
        <dbReference type="SAM" id="SignalP"/>
    </source>
</evidence>
<dbReference type="PROSITE" id="PS51257">
    <property type="entry name" value="PROKAR_LIPOPROTEIN"/>
    <property type="match status" value="1"/>
</dbReference>
<evidence type="ECO:0000256" key="1">
    <source>
        <dbReference type="SAM" id="MobiDB-lite"/>
    </source>
</evidence>
<dbReference type="Proteomes" id="UP000294850">
    <property type="component" value="Unassembled WGS sequence"/>
</dbReference>
<protein>
    <recommendedName>
        <fullName evidence="5">Periplasmic heavy metal sensor</fullName>
    </recommendedName>
</protein>
<keyword evidence="2" id="KW-0732">Signal</keyword>
<dbReference type="AlphaFoldDB" id="A0A4R5DGI1"/>
<name>A0A4R5DGI1_9BACT</name>
<keyword evidence="4" id="KW-1185">Reference proteome</keyword>